<evidence type="ECO:0000259" key="1">
    <source>
        <dbReference type="Pfam" id="PF04480"/>
    </source>
</evidence>
<feature type="domain" description="DUF559" evidence="1">
    <location>
        <begin position="230"/>
        <end position="300"/>
    </location>
</feature>
<protein>
    <submittedName>
        <fullName evidence="3">Type IV toxin-antitoxin system AbiEi family antitoxin domain-containing protein</fullName>
    </submittedName>
</protein>
<sequence>MPPALTPDAPSPADLDRIASHIAAGQHGVVAREQLLAAGATPRRIQLRVESGRFRPLHRGVYLVGSVVPPRAIPLAACLACGPGTVLSHRSAAVLWGLVASGRDDHVVHVTTPGHRRRRPGVRVHRSRTLLRSEKTRLDGVPVTTATRTLLDLSVAASARTIERAVAEALARGFSTEARLADCLRRHARLPGSARLGAVLDLGPPALTRSEAEERFLALVRRADVPRPRVNGRIGPYEVDFHWPGARLIVEIDGYGPHHSRRAFERDRRRDATLVARGYSVIRVTWREMTDQPEKVVFRLGQALAAREGSPPDGTR</sequence>
<proteinExistence type="predicted"/>
<dbReference type="InterPro" id="IPR011335">
    <property type="entry name" value="Restrct_endonuc-II-like"/>
</dbReference>
<reference evidence="3 4" key="1">
    <citation type="submission" date="2024-02" db="EMBL/GenBank/DDBJ databases">
        <title>A novel Gemmatimonadota bacterium.</title>
        <authorList>
            <person name="Du Z.-J."/>
            <person name="Ye Y.-Q."/>
        </authorList>
    </citation>
    <scope>NUCLEOTIDE SEQUENCE [LARGE SCALE GENOMIC DNA]</scope>
    <source>
        <strain evidence="3 4">DH-20</strain>
    </source>
</reference>
<dbReference type="RefSeq" id="WP_405281022.1">
    <property type="nucleotide sequence ID" value="NZ_JBBHLI010000015.1"/>
</dbReference>
<comment type="caution">
    <text evidence="3">The sequence shown here is derived from an EMBL/GenBank/DDBJ whole genome shotgun (WGS) entry which is preliminary data.</text>
</comment>
<evidence type="ECO:0000313" key="4">
    <source>
        <dbReference type="Proteomes" id="UP001484239"/>
    </source>
</evidence>
<feature type="domain" description="AbiEi antitoxin N-terminal" evidence="2">
    <location>
        <begin position="21"/>
        <end position="64"/>
    </location>
</feature>
<keyword evidence="4" id="KW-1185">Reference proteome</keyword>
<dbReference type="InterPro" id="IPR025159">
    <property type="entry name" value="AbiEi_N"/>
</dbReference>
<gene>
    <name evidence="3" type="ORF">WI372_17680</name>
</gene>
<dbReference type="Pfam" id="PF13338">
    <property type="entry name" value="AbiEi_4"/>
    <property type="match status" value="1"/>
</dbReference>
<accession>A0ABU9EDK3</accession>
<dbReference type="Gene3D" id="3.40.960.10">
    <property type="entry name" value="VSR Endonuclease"/>
    <property type="match status" value="1"/>
</dbReference>
<evidence type="ECO:0000259" key="2">
    <source>
        <dbReference type="Pfam" id="PF13338"/>
    </source>
</evidence>
<dbReference type="InterPro" id="IPR007569">
    <property type="entry name" value="DUF559"/>
</dbReference>
<dbReference type="Pfam" id="PF04480">
    <property type="entry name" value="DUF559"/>
    <property type="match status" value="1"/>
</dbReference>
<dbReference type="EMBL" id="JBBHLI010000015">
    <property type="protein sequence ID" value="MEK9502831.1"/>
    <property type="molecule type" value="Genomic_DNA"/>
</dbReference>
<evidence type="ECO:0000313" key="3">
    <source>
        <dbReference type="EMBL" id="MEK9502831.1"/>
    </source>
</evidence>
<dbReference type="Proteomes" id="UP001484239">
    <property type="component" value="Unassembled WGS sequence"/>
</dbReference>
<dbReference type="SUPFAM" id="SSF52980">
    <property type="entry name" value="Restriction endonuclease-like"/>
    <property type="match status" value="1"/>
</dbReference>
<organism evidence="3 4">
    <name type="scientific">Gaopeijia maritima</name>
    <dbReference type="NCBI Taxonomy" id="3119007"/>
    <lineage>
        <taxon>Bacteria</taxon>
        <taxon>Pseudomonadati</taxon>
        <taxon>Gemmatimonadota</taxon>
        <taxon>Longimicrobiia</taxon>
        <taxon>Gaopeijiales</taxon>
        <taxon>Gaopeijiaceae</taxon>
        <taxon>Gaopeijia</taxon>
    </lineage>
</organism>
<name>A0ABU9EDK3_9BACT</name>